<organism evidence="1 2">
    <name type="scientific">Commensalibacter intestini A911</name>
    <dbReference type="NCBI Taxonomy" id="1088868"/>
    <lineage>
        <taxon>Bacteria</taxon>
        <taxon>Pseudomonadati</taxon>
        <taxon>Pseudomonadota</taxon>
        <taxon>Alphaproteobacteria</taxon>
        <taxon>Acetobacterales</taxon>
        <taxon>Acetobacteraceae</taxon>
    </lineage>
</organism>
<dbReference type="EMBL" id="AGFR01000025">
    <property type="protein sequence ID" value="EHD12870.1"/>
    <property type="molecule type" value="Genomic_DNA"/>
</dbReference>
<comment type="caution">
    <text evidence="1">The sequence shown here is derived from an EMBL/GenBank/DDBJ whole genome shotgun (WGS) entry which is preliminary data.</text>
</comment>
<dbReference type="PATRIC" id="fig|1088868.3.peg.2214"/>
<protein>
    <submittedName>
        <fullName evidence="1">Uncharacterized protein</fullName>
    </submittedName>
</protein>
<gene>
    <name evidence="1" type="ORF">CIN_22100</name>
</gene>
<evidence type="ECO:0000313" key="2">
    <source>
        <dbReference type="Proteomes" id="UP000005939"/>
    </source>
</evidence>
<evidence type="ECO:0000313" key="1">
    <source>
        <dbReference type="EMBL" id="EHD12870.1"/>
    </source>
</evidence>
<reference evidence="1 2" key="1">
    <citation type="submission" date="2011-10" db="EMBL/GenBank/DDBJ databases">
        <title>Genome Sequence of Commensalibacter intestini A911, isolated from Drosophila gut.</title>
        <authorList>
            <person name="Lee W.-J."/>
            <person name="Kim E.-K."/>
        </authorList>
    </citation>
    <scope>NUCLEOTIDE SEQUENCE [LARGE SCALE GENOMIC DNA]</scope>
    <source>
        <strain evidence="1 2">A911</strain>
    </source>
</reference>
<sequence>MSLDEANNFLRTNPTGEKMLDEIMKGQPNLSLEQARNKVIETLQSGSNLPTENILKDGVIYKLQPSEYSSVLPITPYLITPEHYEQALQMAKQQGTTLDKVLGLPESNVRNEFSLWKLTTDKPATVFTNTIAPTQETVLQNGIEQVIQKPGGALQDLLLNHNSFKQELMGTISNSPK</sequence>
<name>G6F3L4_9PROT</name>
<proteinExistence type="predicted"/>
<accession>G6F3L4</accession>
<dbReference type="AlphaFoldDB" id="G6F3L4"/>
<dbReference type="Proteomes" id="UP000005939">
    <property type="component" value="Unassembled WGS sequence"/>
</dbReference>
<dbReference type="STRING" id="1088868.CIN_22100"/>